<evidence type="ECO:0000313" key="2">
    <source>
        <dbReference type="EMBL" id="GGE53771.1"/>
    </source>
</evidence>
<dbReference type="Pfam" id="PF10942">
    <property type="entry name" value="DUF2619"/>
    <property type="match status" value="1"/>
</dbReference>
<evidence type="ECO:0008006" key="4">
    <source>
        <dbReference type="Google" id="ProtNLM"/>
    </source>
</evidence>
<feature type="transmembrane region" description="Helical" evidence="1">
    <location>
        <begin position="12"/>
        <end position="36"/>
    </location>
</feature>
<keyword evidence="1" id="KW-0472">Membrane</keyword>
<keyword evidence="1" id="KW-0812">Transmembrane</keyword>
<name>A0A917AIB1_9BACI</name>
<keyword evidence="1" id="KW-1133">Transmembrane helix</keyword>
<feature type="transmembrane region" description="Helical" evidence="1">
    <location>
        <begin position="48"/>
        <end position="68"/>
    </location>
</feature>
<evidence type="ECO:0000313" key="3">
    <source>
        <dbReference type="Proteomes" id="UP000605259"/>
    </source>
</evidence>
<dbReference type="EMBL" id="BMFK01000001">
    <property type="protein sequence ID" value="GGE53771.1"/>
    <property type="molecule type" value="Genomic_DNA"/>
</dbReference>
<protein>
    <recommendedName>
        <fullName evidence="4">DUF2619 domain-containing protein</fullName>
    </recommendedName>
</protein>
<reference evidence="2" key="2">
    <citation type="submission" date="2020-09" db="EMBL/GenBank/DDBJ databases">
        <authorList>
            <person name="Sun Q."/>
            <person name="Zhou Y."/>
        </authorList>
    </citation>
    <scope>NUCLEOTIDE SEQUENCE</scope>
    <source>
        <strain evidence="2">CGMCC 1.12698</strain>
    </source>
</reference>
<keyword evidence="3" id="KW-1185">Reference proteome</keyword>
<accession>A0A917AIB1</accession>
<feature type="transmembrane region" description="Helical" evidence="1">
    <location>
        <begin position="74"/>
        <end position="92"/>
    </location>
</feature>
<dbReference type="RefSeq" id="WP_229722099.1">
    <property type="nucleotide sequence ID" value="NZ_BMFK01000001.1"/>
</dbReference>
<proteinExistence type="predicted"/>
<dbReference type="AlphaFoldDB" id="A0A917AIB1"/>
<reference evidence="2" key="1">
    <citation type="journal article" date="2014" name="Int. J. Syst. Evol. Microbiol.">
        <title>Complete genome sequence of Corynebacterium casei LMG S-19264T (=DSM 44701T), isolated from a smear-ripened cheese.</title>
        <authorList>
            <consortium name="US DOE Joint Genome Institute (JGI-PGF)"/>
            <person name="Walter F."/>
            <person name="Albersmeier A."/>
            <person name="Kalinowski J."/>
            <person name="Ruckert C."/>
        </authorList>
    </citation>
    <scope>NUCLEOTIDE SEQUENCE</scope>
    <source>
        <strain evidence="2">CGMCC 1.12698</strain>
    </source>
</reference>
<comment type="caution">
    <text evidence="2">The sequence shown here is derived from an EMBL/GenBank/DDBJ whole genome shotgun (WGS) entry which is preliminary data.</text>
</comment>
<gene>
    <name evidence="2" type="ORF">GCM10007140_00100</name>
</gene>
<evidence type="ECO:0000256" key="1">
    <source>
        <dbReference type="SAM" id="Phobius"/>
    </source>
</evidence>
<organism evidence="2 3">
    <name type="scientific">Priestia taiwanensis</name>
    <dbReference type="NCBI Taxonomy" id="1347902"/>
    <lineage>
        <taxon>Bacteria</taxon>
        <taxon>Bacillati</taxon>
        <taxon>Bacillota</taxon>
        <taxon>Bacilli</taxon>
        <taxon>Bacillales</taxon>
        <taxon>Bacillaceae</taxon>
        <taxon>Priestia</taxon>
    </lineage>
</organism>
<dbReference type="Proteomes" id="UP000605259">
    <property type="component" value="Unassembled WGS sequence"/>
</dbReference>
<dbReference type="InterPro" id="IPR020390">
    <property type="entry name" value="Uncharacterised_YqhV"/>
</dbReference>
<sequence length="93" mass="9843">MKSWLSTIETTVLSMAVLRLIGGSLEVTIALLMLFFNDPKKSLALNSILAMVGPFILLSTIAIGVAGVAQELSFSKLVFVGIGVTCILIGVFK</sequence>